<evidence type="ECO:0000259" key="1">
    <source>
        <dbReference type="Pfam" id="PF01637"/>
    </source>
</evidence>
<dbReference type="Pfam" id="PF01637">
    <property type="entry name" value="ATPase_2"/>
    <property type="match status" value="1"/>
</dbReference>
<dbReference type="Proteomes" id="UP000316517">
    <property type="component" value="Unassembled WGS sequence"/>
</dbReference>
<accession>A0A523TBZ7</accession>
<keyword evidence="2" id="KW-0547">Nucleotide-binding</keyword>
<name>A0A523TBZ7_UNCAE</name>
<organism evidence="2 3">
    <name type="scientific">Aerophobetes bacterium</name>
    <dbReference type="NCBI Taxonomy" id="2030807"/>
    <lineage>
        <taxon>Bacteria</taxon>
        <taxon>Candidatus Aerophobota</taxon>
    </lineage>
</organism>
<comment type="caution">
    <text evidence="2">The sequence shown here is derived from an EMBL/GenBank/DDBJ whole genome shotgun (WGS) entry which is preliminary data.</text>
</comment>
<dbReference type="EMBL" id="SOJT01000165">
    <property type="protein sequence ID" value="TET27854.1"/>
    <property type="molecule type" value="Genomic_DNA"/>
</dbReference>
<dbReference type="AlphaFoldDB" id="A0A523TBZ7"/>
<evidence type="ECO:0000313" key="3">
    <source>
        <dbReference type="Proteomes" id="UP000316517"/>
    </source>
</evidence>
<dbReference type="PANTHER" id="PTHR34301">
    <property type="entry name" value="DNA-BINDING PROTEIN-RELATED"/>
    <property type="match status" value="1"/>
</dbReference>
<dbReference type="Gene3D" id="3.40.50.300">
    <property type="entry name" value="P-loop containing nucleotide triphosphate hydrolases"/>
    <property type="match status" value="1"/>
</dbReference>
<dbReference type="PANTHER" id="PTHR34301:SF8">
    <property type="entry name" value="ATPASE DOMAIN-CONTAINING PROTEIN"/>
    <property type="match status" value="1"/>
</dbReference>
<dbReference type="InterPro" id="IPR011579">
    <property type="entry name" value="ATPase_dom"/>
</dbReference>
<evidence type="ECO:0000313" key="2">
    <source>
        <dbReference type="EMBL" id="TET27854.1"/>
    </source>
</evidence>
<dbReference type="GO" id="GO:0005524">
    <property type="term" value="F:ATP binding"/>
    <property type="evidence" value="ECO:0007669"/>
    <property type="project" value="UniProtKB-KW"/>
</dbReference>
<gene>
    <name evidence="2" type="ORF">E3J68_03715</name>
</gene>
<dbReference type="SUPFAM" id="SSF52540">
    <property type="entry name" value="P-loop containing nucleoside triphosphate hydrolases"/>
    <property type="match status" value="1"/>
</dbReference>
<keyword evidence="2" id="KW-0067">ATP-binding</keyword>
<dbReference type="InterPro" id="IPR027417">
    <property type="entry name" value="P-loop_NTPase"/>
</dbReference>
<proteinExistence type="predicted"/>
<reference evidence="2 3" key="1">
    <citation type="submission" date="2019-03" db="EMBL/GenBank/DDBJ databases">
        <title>Metabolic potential of uncultured bacteria and archaea associated with petroleum seepage in deep-sea sediments.</title>
        <authorList>
            <person name="Dong X."/>
            <person name="Hubert C."/>
        </authorList>
    </citation>
    <scope>NUCLEOTIDE SEQUENCE [LARGE SCALE GENOMIC DNA]</scope>
    <source>
        <strain evidence="2">E44_bin3</strain>
    </source>
</reference>
<feature type="domain" description="ATPase" evidence="1">
    <location>
        <begin position="41"/>
        <end position="304"/>
    </location>
</feature>
<sequence>MGRGRSCRYYRLLDYQIRRCYVLIGGVNMSFTLKPAIKDNFIDREPLLDEMITTLTNRKIDMGFALIGPRRVGKTSILREITHRLANRKDVVVVYFCLWDLVENNLREFSRQLIKTLLVGFRGRISVKYKLKRLLQVPVETIYEFLKATGISLRILDEIEIELRRKDRPLDANMLVERIFALTEELGREYRVRVILIIDEFPSLIDLTNGKKLGEGVIRKIRTVHETLENTVLCISGSIRKTMEIVALSSSSAFYRQFIIKRIEPFDELLSGQLLEKNLKRRITSSAIEAAYNLTKGIPFYLQLLGRQLERTDVEPINKEVIERVFEEILTEEGDIIFSEEFYRLSDRERATLRAMAGMEKSKLNEISRRLEEGANVVSKYLAYLIIKGMVRKEERGVYKIADPVFSSWLKEKFR</sequence>
<protein>
    <submittedName>
        <fullName evidence="2">ATP-binding protein</fullName>
    </submittedName>
</protein>